<evidence type="ECO:0000256" key="1">
    <source>
        <dbReference type="SAM" id="MobiDB-lite"/>
    </source>
</evidence>
<organism evidence="2">
    <name type="scientific">marine metagenome</name>
    <dbReference type="NCBI Taxonomy" id="408172"/>
    <lineage>
        <taxon>unclassified sequences</taxon>
        <taxon>metagenomes</taxon>
        <taxon>ecological metagenomes</taxon>
    </lineage>
</organism>
<feature type="compositionally biased region" description="Low complexity" evidence="1">
    <location>
        <begin position="246"/>
        <end position="256"/>
    </location>
</feature>
<proteinExistence type="predicted"/>
<sequence length="271" mass="30989">MNNSQNKPQQMKKPQGVVAPPPQPKKPADPPLSGYIAVISIENYNVRIHPKMPEKPSKNYFALNFEKQYRIDLDEEGVQEMNGKKVKSFNERAKPKKGWFSKAKPVQTSVNKLFINEQYHKDLSEIEFVSLHQSFQQAKAQPKNSDADQVYIEARTSNNKRALMKGAGKFALLRKVKSLGKKAAAYGQKLNENTKKAQQWAKEKGKQFIEDFKEPEVGPSRQPMIPNQMQPQKPLQPHEIQALYNQQPQQQQEQQQGGMPDLKKDAKNIVK</sequence>
<protein>
    <submittedName>
        <fullName evidence="2">Uncharacterized protein</fullName>
    </submittedName>
</protein>
<feature type="region of interest" description="Disordered" evidence="1">
    <location>
        <begin position="213"/>
        <end position="271"/>
    </location>
</feature>
<gene>
    <name evidence="2" type="ORF">METZ01_LOCUS386950</name>
</gene>
<dbReference type="AlphaFoldDB" id="A0A382UIJ3"/>
<reference evidence="2" key="1">
    <citation type="submission" date="2018-05" db="EMBL/GenBank/DDBJ databases">
        <authorList>
            <person name="Lanie J.A."/>
            <person name="Ng W.-L."/>
            <person name="Kazmierczak K.M."/>
            <person name="Andrzejewski T.M."/>
            <person name="Davidsen T.M."/>
            <person name="Wayne K.J."/>
            <person name="Tettelin H."/>
            <person name="Glass J.I."/>
            <person name="Rusch D."/>
            <person name="Podicherti R."/>
            <person name="Tsui H.-C.T."/>
            <person name="Winkler M.E."/>
        </authorList>
    </citation>
    <scope>NUCLEOTIDE SEQUENCE</scope>
</reference>
<name>A0A382UIJ3_9ZZZZ</name>
<accession>A0A382UIJ3</accession>
<dbReference type="EMBL" id="UINC01144526">
    <property type="protein sequence ID" value="SVD34096.1"/>
    <property type="molecule type" value="Genomic_DNA"/>
</dbReference>
<feature type="region of interest" description="Disordered" evidence="1">
    <location>
        <begin position="1"/>
        <end position="32"/>
    </location>
</feature>
<feature type="non-terminal residue" evidence="2">
    <location>
        <position position="271"/>
    </location>
</feature>
<feature type="compositionally biased region" description="Basic and acidic residues" evidence="1">
    <location>
        <begin position="261"/>
        <end position="271"/>
    </location>
</feature>
<evidence type="ECO:0000313" key="2">
    <source>
        <dbReference type="EMBL" id="SVD34096.1"/>
    </source>
</evidence>